<proteinExistence type="predicted"/>
<evidence type="ECO:0000313" key="3">
    <source>
        <dbReference type="Proteomes" id="UP000789831"/>
    </source>
</evidence>
<accession>A0A9N9FT51</accession>
<dbReference type="AlphaFoldDB" id="A0A9N9FT51"/>
<reference evidence="2" key="1">
    <citation type="submission" date="2021-06" db="EMBL/GenBank/DDBJ databases">
        <authorList>
            <person name="Kallberg Y."/>
            <person name="Tangrot J."/>
            <person name="Rosling A."/>
        </authorList>
    </citation>
    <scope>NUCLEOTIDE SEQUENCE</scope>
    <source>
        <strain evidence="2">MT106</strain>
    </source>
</reference>
<dbReference type="Proteomes" id="UP000789831">
    <property type="component" value="Unassembled WGS sequence"/>
</dbReference>
<feature type="compositionally biased region" description="Polar residues" evidence="1">
    <location>
        <begin position="1"/>
        <end position="11"/>
    </location>
</feature>
<evidence type="ECO:0000313" key="2">
    <source>
        <dbReference type="EMBL" id="CAG8558236.1"/>
    </source>
</evidence>
<protein>
    <submittedName>
        <fullName evidence="2">905_t:CDS:1</fullName>
    </submittedName>
</protein>
<sequence>MALTKSSNSKNPQKRNHSEIDELIGRRSIFQIRNSLYPPKKRAKKPVLGAKSSLLQQSNNCNSTFDGEETIKLLESQVTKIEETVNNLITANNKETKTVSPISEFGSKFTFLNTNELLNLTANLGDNISSIGSVNEQDWPTLTTTKSKSRRTYLNGAPINEFGLFLANNYFYFNFDQSLQ</sequence>
<comment type="caution">
    <text evidence="2">The sequence shown here is derived from an EMBL/GenBank/DDBJ whole genome shotgun (WGS) entry which is preliminary data.</text>
</comment>
<feature type="region of interest" description="Disordered" evidence="1">
    <location>
        <begin position="1"/>
        <end position="20"/>
    </location>
</feature>
<gene>
    <name evidence="2" type="ORF">AGERDE_LOCUS7021</name>
</gene>
<dbReference type="EMBL" id="CAJVPL010001197">
    <property type="protein sequence ID" value="CAG8558236.1"/>
    <property type="molecule type" value="Genomic_DNA"/>
</dbReference>
<organism evidence="2 3">
    <name type="scientific">Ambispora gerdemannii</name>
    <dbReference type="NCBI Taxonomy" id="144530"/>
    <lineage>
        <taxon>Eukaryota</taxon>
        <taxon>Fungi</taxon>
        <taxon>Fungi incertae sedis</taxon>
        <taxon>Mucoromycota</taxon>
        <taxon>Glomeromycotina</taxon>
        <taxon>Glomeromycetes</taxon>
        <taxon>Archaeosporales</taxon>
        <taxon>Ambisporaceae</taxon>
        <taxon>Ambispora</taxon>
    </lineage>
</organism>
<dbReference type="OrthoDB" id="10535897at2759"/>
<name>A0A9N9FT51_9GLOM</name>
<keyword evidence="3" id="KW-1185">Reference proteome</keyword>
<evidence type="ECO:0000256" key="1">
    <source>
        <dbReference type="SAM" id="MobiDB-lite"/>
    </source>
</evidence>